<feature type="region of interest" description="Disordered" evidence="8">
    <location>
        <begin position="385"/>
        <end position="406"/>
    </location>
</feature>
<keyword evidence="7" id="KW-0175">Coiled coil</keyword>
<comment type="caution">
    <text evidence="10">The sequence shown here is derived from an EMBL/GenBank/DDBJ whole genome shotgun (WGS) entry which is preliminary data.</text>
</comment>
<evidence type="ECO:0000256" key="4">
    <source>
        <dbReference type="ARBA" id="ARBA00022980"/>
    </source>
</evidence>
<evidence type="ECO:0000256" key="1">
    <source>
        <dbReference type="ARBA" id="ARBA00007465"/>
    </source>
</evidence>
<dbReference type="OMA" id="GDMFQVE"/>
<keyword evidence="4" id="KW-0689">Ribosomal protein</keyword>
<dbReference type="AlphaFoldDB" id="A0A084FZK0"/>
<dbReference type="PANTHER" id="PTHR11831:SF4">
    <property type="entry name" value="SMALL RIBOSOMAL SUBUNIT PROTEIN US4M"/>
    <property type="match status" value="1"/>
</dbReference>
<dbReference type="SUPFAM" id="SSF55174">
    <property type="entry name" value="Alpha-L RNA-binding motif"/>
    <property type="match status" value="1"/>
</dbReference>
<dbReference type="GeneID" id="27727484"/>
<dbReference type="GO" id="GO:0003735">
    <property type="term" value="F:structural constituent of ribosome"/>
    <property type="evidence" value="ECO:0007669"/>
    <property type="project" value="TreeGrafter"/>
</dbReference>
<organism evidence="10 11">
    <name type="scientific">Pseudallescheria apiosperma</name>
    <name type="common">Scedosporium apiospermum</name>
    <dbReference type="NCBI Taxonomy" id="563466"/>
    <lineage>
        <taxon>Eukaryota</taxon>
        <taxon>Fungi</taxon>
        <taxon>Dikarya</taxon>
        <taxon>Ascomycota</taxon>
        <taxon>Pezizomycotina</taxon>
        <taxon>Sordariomycetes</taxon>
        <taxon>Hypocreomycetidae</taxon>
        <taxon>Microascales</taxon>
        <taxon>Microascaceae</taxon>
        <taxon>Scedosporium</taxon>
    </lineage>
</organism>
<dbReference type="Proteomes" id="UP000028545">
    <property type="component" value="Unassembled WGS sequence"/>
</dbReference>
<dbReference type="PANTHER" id="PTHR11831">
    <property type="entry name" value="30S 40S RIBOSOMAL PROTEIN"/>
    <property type="match status" value="1"/>
</dbReference>
<dbReference type="HOGENOM" id="CLU_026386_1_0_1"/>
<dbReference type="Pfam" id="PF01479">
    <property type="entry name" value="S4"/>
    <property type="match status" value="1"/>
</dbReference>
<feature type="domain" description="RNA-binding S4" evidence="9">
    <location>
        <begin position="174"/>
        <end position="234"/>
    </location>
</feature>
<evidence type="ECO:0000256" key="2">
    <source>
        <dbReference type="ARBA" id="ARBA00022730"/>
    </source>
</evidence>
<dbReference type="GO" id="GO:0005763">
    <property type="term" value="C:mitochondrial small ribosomal subunit"/>
    <property type="evidence" value="ECO:0007669"/>
    <property type="project" value="TreeGrafter"/>
</dbReference>
<dbReference type="OrthoDB" id="3356781at2759"/>
<keyword evidence="3 6" id="KW-0694">RNA-binding</keyword>
<dbReference type="InterPro" id="IPR002942">
    <property type="entry name" value="S4_RNA-bd"/>
</dbReference>
<comment type="similarity">
    <text evidence="1">Belongs to the universal ribosomal protein uS4 family.</text>
</comment>
<dbReference type="EMBL" id="JOWA01000121">
    <property type="protein sequence ID" value="KEZ40512.1"/>
    <property type="molecule type" value="Genomic_DNA"/>
</dbReference>
<keyword evidence="5" id="KW-0687">Ribonucleoprotein</keyword>
<dbReference type="CDD" id="cd00165">
    <property type="entry name" value="S4"/>
    <property type="match status" value="1"/>
</dbReference>
<dbReference type="RefSeq" id="XP_016640311.1">
    <property type="nucleotide sequence ID" value="XM_016790048.1"/>
</dbReference>
<evidence type="ECO:0000313" key="11">
    <source>
        <dbReference type="Proteomes" id="UP000028545"/>
    </source>
</evidence>
<evidence type="ECO:0000256" key="7">
    <source>
        <dbReference type="SAM" id="Coils"/>
    </source>
</evidence>
<feature type="region of interest" description="Disordered" evidence="8">
    <location>
        <begin position="87"/>
        <end position="113"/>
    </location>
</feature>
<dbReference type="PROSITE" id="PS50889">
    <property type="entry name" value="S4"/>
    <property type="match status" value="1"/>
</dbReference>
<evidence type="ECO:0000256" key="6">
    <source>
        <dbReference type="PROSITE-ProRule" id="PRU00182"/>
    </source>
</evidence>
<name>A0A084FZK0_PSEDA</name>
<evidence type="ECO:0000256" key="8">
    <source>
        <dbReference type="SAM" id="MobiDB-lite"/>
    </source>
</evidence>
<dbReference type="VEuPathDB" id="FungiDB:SAPIO_CDS8412"/>
<dbReference type="Gene3D" id="3.10.290.10">
    <property type="entry name" value="RNA-binding S4 domain"/>
    <property type="match status" value="1"/>
</dbReference>
<accession>A0A084FZK0</accession>
<feature type="coiled-coil region" evidence="7">
    <location>
        <begin position="241"/>
        <end position="300"/>
    </location>
</feature>
<proteinExistence type="inferred from homology"/>
<keyword evidence="11" id="KW-1185">Reference proteome</keyword>
<evidence type="ECO:0000313" key="10">
    <source>
        <dbReference type="EMBL" id="KEZ40512.1"/>
    </source>
</evidence>
<evidence type="ECO:0000256" key="5">
    <source>
        <dbReference type="ARBA" id="ARBA00023274"/>
    </source>
</evidence>
<feature type="compositionally biased region" description="Basic and acidic residues" evidence="8">
    <location>
        <begin position="388"/>
        <end position="400"/>
    </location>
</feature>
<dbReference type="InterPro" id="IPR022801">
    <property type="entry name" value="Ribosomal_uS4"/>
</dbReference>
<dbReference type="KEGG" id="sapo:SAPIO_CDS8412"/>
<reference evidence="10 11" key="1">
    <citation type="journal article" date="2014" name="Genome Announc.">
        <title>Draft genome sequence of the pathogenic fungus Scedosporium apiospermum.</title>
        <authorList>
            <person name="Vandeputte P."/>
            <person name="Ghamrawi S."/>
            <person name="Rechenmann M."/>
            <person name="Iltis A."/>
            <person name="Giraud S."/>
            <person name="Fleury M."/>
            <person name="Thornton C."/>
            <person name="Delhaes L."/>
            <person name="Meyer W."/>
            <person name="Papon N."/>
            <person name="Bouchara J.P."/>
        </authorList>
    </citation>
    <scope>NUCLEOTIDE SEQUENCE [LARGE SCALE GENOMIC DNA]</scope>
    <source>
        <strain evidence="10 11">IHEM 14462</strain>
    </source>
</reference>
<dbReference type="SMART" id="SM00363">
    <property type="entry name" value="S4"/>
    <property type="match status" value="1"/>
</dbReference>
<dbReference type="GO" id="GO:0042274">
    <property type="term" value="P:ribosomal small subunit biogenesis"/>
    <property type="evidence" value="ECO:0007669"/>
    <property type="project" value="TreeGrafter"/>
</dbReference>
<dbReference type="GO" id="GO:0019843">
    <property type="term" value="F:rRNA binding"/>
    <property type="evidence" value="ECO:0007669"/>
    <property type="project" value="UniProtKB-KW"/>
</dbReference>
<dbReference type="InterPro" id="IPR036986">
    <property type="entry name" value="S4_RNA-bd_sf"/>
</dbReference>
<protein>
    <submittedName>
        <fullName evidence="10">S4 domain-containing protein</fullName>
    </submittedName>
</protein>
<sequence length="500" mass="56872">MREAVKRHVLGRPKLRQSWNKYNLYNIHRHEVAVRINQQTFFQQKWAAKAMTRAYHGEHVGEKRWNRLFNRRLTAAVEMPPEYLASYDGSEQAEGRGSGKQYDPNDPNAPRPVTADTFSVLELRRQQQLAAEDARDAAKQKFLRPGPRSMRALLKRPTQDMTPYMQMAFAPLERRLEVAMFRAMFASSPRQARQFCIHGAVKVNGKKMRYGSYQLNPGDMFEVDPDKVMYAAGKDKNQASLEAAIKRVEAKEQAKTIAEEEAIVELEEGTDVEAAEGAAAEQAEAQAEEVVAAAEEAAEEPDLSEIPKAEREKEQRRRVKALIDSAKAILKEDTDLNAKRKQELRAFVKASKSALGRTEDLTSDDLMEQLSTHLSRFKLDDSGVTAVKPDESAETPKSDAETTPAILSKTEQNKLLKILRANEEDDENPVDPSKPYATPWQPRKFLEPFAFIPRYLEVNQNICAAVYLRHPVARRGLAEVPTPFPYDVNQLAYTWYLRRR</sequence>
<evidence type="ECO:0000259" key="9">
    <source>
        <dbReference type="SMART" id="SM00363"/>
    </source>
</evidence>
<evidence type="ECO:0000256" key="3">
    <source>
        <dbReference type="ARBA" id="ARBA00022884"/>
    </source>
</evidence>
<gene>
    <name evidence="10" type="ORF">SAPIO_CDS8412</name>
</gene>
<keyword evidence="2" id="KW-0699">rRNA-binding</keyword>